<gene>
    <name evidence="2" type="ORF">SISNIDRAFT_481836</name>
</gene>
<dbReference type="EMBL" id="KV419396">
    <property type="protein sequence ID" value="KZS97964.1"/>
    <property type="molecule type" value="Genomic_DNA"/>
</dbReference>
<sequence length="197" mass="21440">MLPYHQQRTLLAGALSPELAACYASQQRLLMEDVDEKSEAPPNILLCPKCGSQTSNIRIKRDKILSAGPSRKMRLLTSECTACGHISRVKMAVEGADAFTSVSLRRKGKQPTPQVDPEPSVQISETIDATTMPPSTTPAIVTESPSLSISVPPVPQRNRRKKRSALHDAMERHREQQNKNNNADTIAGGLASFLSGL</sequence>
<feature type="region of interest" description="Disordered" evidence="1">
    <location>
        <begin position="130"/>
        <end position="186"/>
    </location>
</feature>
<organism evidence="2 3">
    <name type="scientific">Sistotremastrum niveocremeum HHB9708</name>
    <dbReference type="NCBI Taxonomy" id="1314777"/>
    <lineage>
        <taxon>Eukaryota</taxon>
        <taxon>Fungi</taxon>
        <taxon>Dikarya</taxon>
        <taxon>Basidiomycota</taxon>
        <taxon>Agaricomycotina</taxon>
        <taxon>Agaricomycetes</taxon>
        <taxon>Sistotremastrales</taxon>
        <taxon>Sistotremastraceae</taxon>
        <taxon>Sertulicium</taxon>
        <taxon>Sertulicium niveocremeum</taxon>
    </lineage>
</organism>
<feature type="compositionally biased region" description="Polar residues" evidence="1">
    <location>
        <begin position="130"/>
        <end position="139"/>
    </location>
</feature>
<evidence type="ECO:0000313" key="3">
    <source>
        <dbReference type="Proteomes" id="UP000076722"/>
    </source>
</evidence>
<evidence type="ECO:0000256" key="1">
    <source>
        <dbReference type="SAM" id="MobiDB-lite"/>
    </source>
</evidence>
<proteinExistence type="predicted"/>
<keyword evidence="3" id="KW-1185">Reference proteome</keyword>
<protein>
    <submittedName>
        <fullName evidence="2">Uncharacterized protein</fullName>
    </submittedName>
</protein>
<dbReference type="AlphaFoldDB" id="A0A164ZQT8"/>
<feature type="compositionally biased region" description="Basic and acidic residues" evidence="1">
    <location>
        <begin position="165"/>
        <end position="177"/>
    </location>
</feature>
<name>A0A164ZQT8_9AGAM</name>
<evidence type="ECO:0000313" key="2">
    <source>
        <dbReference type="EMBL" id="KZS97964.1"/>
    </source>
</evidence>
<dbReference type="Proteomes" id="UP000076722">
    <property type="component" value="Unassembled WGS sequence"/>
</dbReference>
<reference evidence="2 3" key="1">
    <citation type="journal article" date="2016" name="Mol. Biol. Evol.">
        <title>Comparative Genomics of Early-Diverging Mushroom-Forming Fungi Provides Insights into the Origins of Lignocellulose Decay Capabilities.</title>
        <authorList>
            <person name="Nagy L.G."/>
            <person name="Riley R."/>
            <person name="Tritt A."/>
            <person name="Adam C."/>
            <person name="Daum C."/>
            <person name="Floudas D."/>
            <person name="Sun H."/>
            <person name="Yadav J.S."/>
            <person name="Pangilinan J."/>
            <person name="Larsson K.H."/>
            <person name="Matsuura K."/>
            <person name="Barry K."/>
            <person name="Labutti K."/>
            <person name="Kuo R."/>
            <person name="Ohm R.A."/>
            <person name="Bhattacharya S.S."/>
            <person name="Shirouzu T."/>
            <person name="Yoshinaga Y."/>
            <person name="Martin F.M."/>
            <person name="Grigoriev I.V."/>
            <person name="Hibbett D.S."/>
        </authorList>
    </citation>
    <scope>NUCLEOTIDE SEQUENCE [LARGE SCALE GENOMIC DNA]</scope>
    <source>
        <strain evidence="2 3">HHB9708</strain>
    </source>
</reference>
<accession>A0A164ZQT8</accession>